<evidence type="ECO:0000256" key="2">
    <source>
        <dbReference type="SAM" id="Phobius"/>
    </source>
</evidence>
<dbReference type="InterPro" id="IPR036045">
    <property type="entry name" value="Sec1-like_sf"/>
</dbReference>
<comment type="caution">
    <text evidence="4">The sequence shown here is derived from an EMBL/GenBank/DDBJ whole genome shotgun (WGS) entry which is preliminary data.</text>
</comment>
<evidence type="ECO:0000313" key="5">
    <source>
        <dbReference type="EMBL" id="RWS04245.1"/>
    </source>
</evidence>
<accession>A0A3S3RSQ8</accession>
<protein>
    <submittedName>
        <fullName evidence="4">Vacuolar protein sorting-associated protein 33B-like protein</fullName>
    </submittedName>
</protein>
<dbReference type="Pfam" id="PF00995">
    <property type="entry name" value="Sec1"/>
    <property type="match status" value="1"/>
</dbReference>
<keyword evidence="6" id="KW-1185">Reference proteome</keyword>
<dbReference type="InterPro" id="IPR027482">
    <property type="entry name" value="Sec1-like_dom2"/>
</dbReference>
<dbReference type="OrthoDB" id="10262528at2759"/>
<dbReference type="EMBL" id="NCKU01005705">
    <property type="protein sequence ID" value="RWS04245.1"/>
    <property type="molecule type" value="Genomic_DNA"/>
</dbReference>
<feature type="transmembrane region" description="Helical" evidence="2">
    <location>
        <begin position="278"/>
        <end position="297"/>
    </location>
</feature>
<dbReference type="STRING" id="1965070.A0A3S3RSQ8"/>
<gene>
    <name evidence="5" type="ORF">B4U79_09737</name>
    <name evidence="4" type="ORF">B4U79_10654</name>
    <name evidence="3" type="ORF">B4U79_15332</name>
</gene>
<comment type="similarity">
    <text evidence="1">Belongs to the STXBP/unc-18/SEC1 family.</text>
</comment>
<name>A0A3S3RSQ8_9ACAR</name>
<dbReference type="EMBL" id="NCKU01005788">
    <property type="protein sequence ID" value="RWS04169.1"/>
    <property type="molecule type" value="Genomic_DNA"/>
</dbReference>
<sequence>ITVSEYVLEKKKESEFVDQLEVENNLLLGQQIKDCINHIEEGIIRQISPSLSLRLLCLLSISEEGLSQRDYKHLVKLFLQSYGYQNLVTIFNLKKLGLLMEPTASNALISPTTGTSNILLNTKVAAAISAFPRKSHFRGLIKRLNLMPPAPDSGYDLIKPNDPAFVFGGVYIPLVCRLLETLTTNKEQREETLKLFPGEYWCKKQKNDQNQSKQKNIIVCFIGGVTFAEVAALRFLANKTNVKIMIASTANRVLIETSTHYTSGVYHSNILCETVKNYLYITQISILFATISLTVVLHSAYRVRYQVYFVDLTNKSTRFSSSICEFFARSRY</sequence>
<keyword evidence="2" id="KW-1133">Transmembrane helix</keyword>
<dbReference type="InterPro" id="IPR001619">
    <property type="entry name" value="Sec1-like"/>
</dbReference>
<dbReference type="Proteomes" id="UP000285301">
    <property type="component" value="Unassembled WGS sequence"/>
</dbReference>
<dbReference type="Gene3D" id="3.40.50.1910">
    <property type="match status" value="1"/>
</dbReference>
<organism evidence="4 6">
    <name type="scientific">Dinothrombium tinctorium</name>
    <dbReference type="NCBI Taxonomy" id="1965070"/>
    <lineage>
        <taxon>Eukaryota</taxon>
        <taxon>Metazoa</taxon>
        <taxon>Ecdysozoa</taxon>
        <taxon>Arthropoda</taxon>
        <taxon>Chelicerata</taxon>
        <taxon>Arachnida</taxon>
        <taxon>Acari</taxon>
        <taxon>Acariformes</taxon>
        <taxon>Trombidiformes</taxon>
        <taxon>Prostigmata</taxon>
        <taxon>Anystina</taxon>
        <taxon>Parasitengona</taxon>
        <taxon>Trombidioidea</taxon>
        <taxon>Trombidiidae</taxon>
        <taxon>Dinothrombium</taxon>
    </lineage>
</organism>
<dbReference type="AlphaFoldDB" id="A0A3S3RSQ8"/>
<evidence type="ECO:0000313" key="3">
    <source>
        <dbReference type="EMBL" id="RWS03178.1"/>
    </source>
</evidence>
<dbReference type="Gene3D" id="1.25.40.850">
    <property type="match status" value="1"/>
</dbReference>
<dbReference type="GO" id="GO:0016192">
    <property type="term" value="P:vesicle-mediated transport"/>
    <property type="evidence" value="ECO:0007669"/>
    <property type="project" value="InterPro"/>
</dbReference>
<feature type="non-terminal residue" evidence="4">
    <location>
        <position position="1"/>
    </location>
</feature>
<evidence type="ECO:0000313" key="4">
    <source>
        <dbReference type="EMBL" id="RWS04169.1"/>
    </source>
</evidence>
<reference evidence="4" key="2">
    <citation type="submission" date="2018-11" db="EMBL/GenBank/DDBJ databases">
        <title>Trombidioid mite genomics.</title>
        <authorList>
            <person name="Dong X."/>
        </authorList>
    </citation>
    <scope>NUCLEOTIDE SEQUENCE</scope>
    <source>
        <strain evidence="4">UoL-WK</strain>
    </source>
</reference>
<evidence type="ECO:0000256" key="1">
    <source>
        <dbReference type="ARBA" id="ARBA00009884"/>
    </source>
</evidence>
<reference evidence="4 6" key="1">
    <citation type="journal article" date="2018" name="Gigascience">
        <title>Genomes of trombidid mites reveal novel predicted allergens and laterally-transferred genes associated with secondary metabolism.</title>
        <authorList>
            <person name="Dong X."/>
            <person name="Chaisiri K."/>
            <person name="Xia D."/>
            <person name="Armstrong S.D."/>
            <person name="Fang Y."/>
            <person name="Donnelly M.J."/>
            <person name="Kadowaki T."/>
            <person name="McGarry J.W."/>
            <person name="Darby A.C."/>
            <person name="Makepeace B.L."/>
        </authorList>
    </citation>
    <scope>NUCLEOTIDE SEQUENCE [LARGE SCALE GENOMIC DNA]</scope>
    <source>
        <strain evidence="4">UoL-WK</strain>
    </source>
</reference>
<evidence type="ECO:0000313" key="6">
    <source>
        <dbReference type="Proteomes" id="UP000285301"/>
    </source>
</evidence>
<feature type="non-terminal residue" evidence="4">
    <location>
        <position position="332"/>
    </location>
</feature>
<dbReference type="SUPFAM" id="SSF56815">
    <property type="entry name" value="Sec1/munc18-like (SM) proteins"/>
    <property type="match status" value="1"/>
</dbReference>
<dbReference type="InterPro" id="IPR043155">
    <property type="entry name" value="VPS33_dom3b"/>
</dbReference>
<dbReference type="EMBL" id="NCKU01006767">
    <property type="protein sequence ID" value="RWS03178.1"/>
    <property type="molecule type" value="Genomic_DNA"/>
</dbReference>
<keyword evidence="2" id="KW-0812">Transmembrane</keyword>
<dbReference type="PANTHER" id="PTHR11679">
    <property type="entry name" value="VESICLE PROTEIN SORTING-ASSOCIATED"/>
    <property type="match status" value="1"/>
</dbReference>
<proteinExistence type="inferred from homology"/>
<keyword evidence="2" id="KW-0472">Membrane</keyword>